<dbReference type="InterPro" id="IPR050121">
    <property type="entry name" value="Cytochrome_P450_monoxygenase"/>
</dbReference>
<evidence type="ECO:0008006" key="4">
    <source>
        <dbReference type="Google" id="ProtNLM"/>
    </source>
</evidence>
<comment type="caution">
    <text evidence="2">The sequence shown here is derived from an EMBL/GenBank/DDBJ whole genome shotgun (WGS) entry which is preliminary data.</text>
</comment>
<dbReference type="PRINTS" id="PR00463">
    <property type="entry name" value="EP450I"/>
</dbReference>
<sequence length="237" mass="26773">MRGLLQEVHDRGPPSPEDESIAAHLMRVHDKAGKPLPHARQWSELSIFFYAGMETTAHSMAWCIYDISQHPDVERKVVQELDQLGLLATPERPTPRNIEYADLSRLTYLNCVIKESMRKRPVLPMLFRRAVKDVRIGPYLFPQGTIIEIHVLAMNTHPLYWDRPDDFLPKRWLEPDAMFAQPNPGTPSNATHNHKGTVKTAGIINITANASSAPISAPLKQASNTASRVTYCLFDIM</sequence>
<dbReference type="InterPro" id="IPR036396">
    <property type="entry name" value="Cyt_P450_sf"/>
</dbReference>
<evidence type="ECO:0000313" key="2">
    <source>
        <dbReference type="EMBL" id="KAK9908061.1"/>
    </source>
</evidence>
<dbReference type="SUPFAM" id="SSF48264">
    <property type="entry name" value="Cytochrome P450"/>
    <property type="match status" value="1"/>
</dbReference>
<reference evidence="2 3" key="1">
    <citation type="journal article" date="2024" name="Nat. Commun.">
        <title>Phylogenomics reveals the evolutionary origins of lichenization in chlorophyte algae.</title>
        <authorList>
            <person name="Puginier C."/>
            <person name="Libourel C."/>
            <person name="Otte J."/>
            <person name="Skaloud P."/>
            <person name="Haon M."/>
            <person name="Grisel S."/>
            <person name="Petersen M."/>
            <person name="Berrin J.G."/>
            <person name="Delaux P.M."/>
            <person name="Dal Grande F."/>
            <person name="Keller J."/>
        </authorList>
    </citation>
    <scope>NUCLEOTIDE SEQUENCE [LARGE SCALE GENOMIC DNA]</scope>
    <source>
        <strain evidence="2 3">SAG 216-7</strain>
    </source>
</reference>
<accession>A0ABR2YNA7</accession>
<comment type="similarity">
    <text evidence="1">Belongs to the cytochrome P450 family.</text>
</comment>
<dbReference type="Gene3D" id="1.10.630.10">
    <property type="entry name" value="Cytochrome P450"/>
    <property type="match status" value="1"/>
</dbReference>
<protein>
    <recommendedName>
        <fullName evidence="4">Cytochrome P450</fullName>
    </recommendedName>
</protein>
<dbReference type="InterPro" id="IPR001128">
    <property type="entry name" value="Cyt_P450"/>
</dbReference>
<dbReference type="EMBL" id="JALJOT010000008">
    <property type="protein sequence ID" value="KAK9908061.1"/>
    <property type="molecule type" value="Genomic_DNA"/>
</dbReference>
<organism evidence="2 3">
    <name type="scientific">Coccomyxa subellipsoidea</name>
    <dbReference type="NCBI Taxonomy" id="248742"/>
    <lineage>
        <taxon>Eukaryota</taxon>
        <taxon>Viridiplantae</taxon>
        <taxon>Chlorophyta</taxon>
        <taxon>core chlorophytes</taxon>
        <taxon>Trebouxiophyceae</taxon>
        <taxon>Trebouxiophyceae incertae sedis</taxon>
        <taxon>Coccomyxaceae</taxon>
        <taxon>Coccomyxa</taxon>
    </lineage>
</organism>
<dbReference type="PANTHER" id="PTHR24305">
    <property type="entry name" value="CYTOCHROME P450"/>
    <property type="match status" value="1"/>
</dbReference>
<evidence type="ECO:0000256" key="1">
    <source>
        <dbReference type="ARBA" id="ARBA00010617"/>
    </source>
</evidence>
<name>A0ABR2YNA7_9CHLO</name>
<evidence type="ECO:0000313" key="3">
    <source>
        <dbReference type="Proteomes" id="UP001491310"/>
    </source>
</evidence>
<proteinExistence type="inferred from homology"/>
<dbReference type="Pfam" id="PF00067">
    <property type="entry name" value="p450"/>
    <property type="match status" value="1"/>
</dbReference>
<dbReference type="Proteomes" id="UP001491310">
    <property type="component" value="Unassembled WGS sequence"/>
</dbReference>
<gene>
    <name evidence="2" type="ORF">WJX75_002296</name>
</gene>
<dbReference type="PANTHER" id="PTHR24305:SF166">
    <property type="entry name" value="CYTOCHROME P450 12A4, MITOCHONDRIAL-RELATED"/>
    <property type="match status" value="1"/>
</dbReference>
<dbReference type="InterPro" id="IPR002401">
    <property type="entry name" value="Cyt_P450_E_grp-I"/>
</dbReference>
<keyword evidence="3" id="KW-1185">Reference proteome</keyword>
<dbReference type="CDD" id="cd00302">
    <property type="entry name" value="cytochrome_P450"/>
    <property type="match status" value="1"/>
</dbReference>